<evidence type="ECO:0008006" key="4">
    <source>
        <dbReference type="Google" id="ProtNLM"/>
    </source>
</evidence>
<dbReference type="PANTHER" id="PTHR23172">
    <property type="entry name" value="AUXILIN/CYCLIN G-ASSOCIATED KINASE-RELATED"/>
    <property type="match status" value="1"/>
</dbReference>
<feature type="compositionally biased region" description="Polar residues" evidence="1">
    <location>
        <begin position="517"/>
        <end position="529"/>
    </location>
</feature>
<gene>
    <name evidence="2" type="ORF">OIU77_010011</name>
</gene>
<reference evidence="2" key="2">
    <citation type="journal article" date="2023" name="Int. J. Mol. Sci.">
        <title>De Novo Assembly and Annotation of 11 Diverse Shrub Willow (Salix) Genomes Reveals Novel Gene Organization in Sex-Linked Regions.</title>
        <authorList>
            <person name="Hyden B."/>
            <person name="Feng K."/>
            <person name="Yates T.B."/>
            <person name="Jawdy S."/>
            <person name="Cereghino C."/>
            <person name="Smart L.B."/>
            <person name="Muchero W."/>
        </authorList>
    </citation>
    <scope>NUCLEOTIDE SEQUENCE</scope>
    <source>
        <tissue evidence="2">Shoot tip</tissue>
    </source>
</reference>
<dbReference type="Proteomes" id="UP001141253">
    <property type="component" value="Chromosome 14"/>
</dbReference>
<protein>
    <recommendedName>
        <fullName evidence="4">J domain-containing protein required for chloroplast accumulation response 1</fullName>
    </recommendedName>
</protein>
<feature type="region of interest" description="Disordered" evidence="1">
    <location>
        <begin position="571"/>
        <end position="601"/>
    </location>
</feature>
<reference evidence="2" key="1">
    <citation type="submission" date="2022-10" db="EMBL/GenBank/DDBJ databases">
        <authorList>
            <person name="Hyden B.L."/>
            <person name="Feng K."/>
            <person name="Yates T."/>
            <person name="Jawdy S."/>
            <person name="Smart L.B."/>
            <person name="Muchero W."/>
        </authorList>
    </citation>
    <scope>NUCLEOTIDE SEQUENCE</scope>
    <source>
        <tissue evidence="2">Shoot tip</tissue>
    </source>
</reference>
<feature type="compositionally biased region" description="Polar residues" evidence="1">
    <location>
        <begin position="241"/>
        <end position="256"/>
    </location>
</feature>
<dbReference type="Gene3D" id="1.10.287.110">
    <property type="entry name" value="DnaJ domain"/>
    <property type="match status" value="1"/>
</dbReference>
<feature type="compositionally biased region" description="Basic and acidic residues" evidence="1">
    <location>
        <begin position="538"/>
        <end position="548"/>
    </location>
</feature>
<organism evidence="2 3">
    <name type="scientific">Salix suchowensis</name>
    <dbReference type="NCBI Taxonomy" id="1278906"/>
    <lineage>
        <taxon>Eukaryota</taxon>
        <taxon>Viridiplantae</taxon>
        <taxon>Streptophyta</taxon>
        <taxon>Embryophyta</taxon>
        <taxon>Tracheophyta</taxon>
        <taxon>Spermatophyta</taxon>
        <taxon>Magnoliopsida</taxon>
        <taxon>eudicotyledons</taxon>
        <taxon>Gunneridae</taxon>
        <taxon>Pentapetalae</taxon>
        <taxon>rosids</taxon>
        <taxon>fabids</taxon>
        <taxon>Malpighiales</taxon>
        <taxon>Salicaceae</taxon>
        <taxon>Saliceae</taxon>
        <taxon>Salix</taxon>
    </lineage>
</organism>
<name>A0ABQ9A7G3_9ROSI</name>
<feature type="region of interest" description="Disordered" evidence="1">
    <location>
        <begin position="516"/>
        <end position="556"/>
    </location>
</feature>
<feature type="compositionally biased region" description="Low complexity" evidence="1">
    <location>
        <begin position="217"/>
        <end position="233"/>
    </location>
</feature>
<dbReference type="SUPFAM" id="SSF46565">
    <property type="entry name" value="Chaperone J-domain"/>
    <property type="match status" value="1"/>
</dbReference>
<dbReference type="EMBL" id="JAPFFI010000022">
    <property type="protein sequence ID" value="KAJ6328235.1"/>
    <property type="molecule type" value="Genomic_DNA"/>
</dbReference>
<dbReference type="PANTHER" id="PTHR23172:SF64">
    <property type="entry name" value="J DOMAIN-CONTAINING PROTEIN REQUIRED FOR CHLOROPLAST ACCUMULATION RESPONSE 1"/>
    <property type="match status" value="1"/>
</dbReference>
<sequence length="848" mass="95034">MERFSQRESVLLGYNLQRQFINHPSSSSNSQYGNSDIDFTDVFGGPPRRSSLQEVRSSFAETTDSFVSRNGDVDTKLSRNSLSSLNEKSVFGDENVNRRRYPRNDFFDDIFRGNESLSSSPRKHDRDPLSSTPGSRVLSPAGLLPPRVDPWNPSLPAKFSLPAKLSKRTNLPTFNIHKNKDGASYGASNYAHSPLSRSAIHTDHVKDELTNDISRQSTLSKELSLSSEESSNSTKHEETDTITNLKSDSDSSNVPTNGNKSHFSIYKWARKGIPFAMSLQGATKSRLEERCKLQRCSSANGLIVNEGIARELRSETPHDIDAPSFSSHLELNQQDNRFLFSKSIQGEVEPCQNVEEYTIFHITGLDTPSTHQVIVEDGPGYSVLEASIEIKHHYAPEMNLSEKTKEGISVVTNEDRKTELKPLRSLLSQNYDEQRTDEITRKTGLKESTAKCTKNTSAVFHVSENVGDQDEKRTTENKVEVDKAVFQLSRDSLEKNRLRGKVKEFVKIFNHEGSEKPSFNLNDSLNQSSGRKERRKFKTDDTTNEKMHSRNVNNRNMPDASILVNKCLEQSEKQHPETKANNLRSEHVSSGRKDSSASTAAYIPGGLKSTIADTDMSFPPELAKDEGRELQTSDNHDEVQVIDDKIQKWSKGKEGNIRSLLSTLQYVLWSGSGWNPVPLVNIIERNAVKRTYQKALLCLHPDKLQQKGATSHQKYTAEKVFDILQESWTHFNTLGEVEAIQLANELKLETSQFTEGPTKKNLSRLSVITPVRSQNAKESSSLWHHSLNSVPITCLSFPYVCFGSELSFPEGSQNSVPPVTWLCLPCDTCQTDNVGSTSKVAAKSYSFL</sequence>
<evidence type="ECO:0000256" key="1">
    <source>
        <dbReference type="SAM" id="MobiDB-lite"/>
    </source>
</evidence>
<evidence type="ECO:0000313" key="3">
    <source>
        <dbReference type="Proteomes" id="UP001141253"/>
    </source>
</evidence>
<accession>A0ABQ9A7G3</accession>
<dbReference type="InterPro" id="IPR036869">
    <property type="entry name" value="J_dom_sf"/>
</dbReference>
<proteinExistence type="predicted"/>
<evidence type="ECO:0000313" key="2">
    <source>
        <dbReference type="EMBL" id="KAJ6328235.1"/>
    </source>
</evidence>
<feature type="region of interest" description="Disordered" evidence="1">
    <location>
        <begin position="112"/>
        <end position="145"/>
    </location>
</feature>
<feature type="region of interest" description="Disordered" evidence="1">
    <location>
        <begin position="24"/>
        <end position="52"/>
    </location>
</feature>
<feature type="region of interest" description="Disordered" evidence="1">
    <location>
        <begin position="215"/>
        <end position="256"/>
    </location>
</feature>
<comment type="caution">
    <text evidence="2">The sequence shown here is derived from an EMBL/GenBank/DDBJ whole genome shotgun (WGS) entry which is preliminary data.</text>
</comment>
<keyword evidence="3" id="KW-1185">Reference proteome</keyword>
<feature type="compositionally biased region" description="Basic and acidic residues" evidence="1">
    <location>
        <begin position="571"/>
        <end position="595"/>
    </location>
</feature>